<dbReference type="Pfam" id="PF05649">
    <property type="entry name" value="Peptidase_M13_N"/>
    <property type="match status" value="1"/>
</dbReference>
<dbReference type="AlphaFoldDB" id="G0P622"/>
<dbReference type="GO" id="GO:0004222">
    <property type="term" value="F:metalloendopeptidase activity"/>
    <property type="evidence" value="ECO:0007669"/>
    <property type="project" value="InterPro"/>
</dbReference>
<keyword evidence="13" id="KW-1185">Reference proteome</keyword>
<dbReference type="InterPro" id="IPR042089">
    <property type="entry name" value="Peptidase_M13_dom_2"/>
</dbReference>
<dbReference type="CDD" id="cd08662">
    <property type="entry name" value="M13"/>
    <property type="match status" value="1"/>
</dbReference>
<keyword evidence="5" id="KW-0378">Hydrolase</keyword>
<dbReference type="InterPro" id="IPR000718">
    <property type="entry name" value="Peptidase_M13"/>
</dbReference>
<dbReference type="PANTHER" id="PTHR11733">
    <property type="entry name" value="ZINC METALLOPROTEASE FAMILY M13 NEPRILYSIN-RELATED"/>
    <property type="match status" value="1"/>
</dbReference>
<keyword evidence="9" id="KW-1133">Transmembrane helix</keyword>
<comment type="similarity">
    <text evidence="2">Belongs to the peptidase M13 family.</text>
</comment>
<feature type="domain" description="Peptidase M13 N-terminal" evidence="11">
    <location>
        <begin position="103"/>
        <end position="471"/>
    </location>
</feature>
<keyword evidence="6" id="KW-0862">Zinc</keyword>
<gene>
    <name evidence="12" type="ORF">CAEBREN_32505</name>
</gene>
<dbReference type="Proteomes" id="UP000008068">
    <property type="component" value="Unassembled WGS sequence"/>
</dbReference>
<keyword evidence="9" id="KW-0812">Transmembrane</keyword>
<reference evidence="13" key="1">
    <citation type="submission" date="2011-07" db="EMBL/GenBank/DDBJ databases">
        <authorList>
            <consortium name="Caenorhabditis brenneri Sequencing and Analysis Consortium"/>
            <person name="Wilson R.K."/>
        </authorList>
    </citation>
    <scope>NUCLEOTIDE SEQUENCE [LARGE SCALE GENOMIC DNA]</scope>
    <source>
        <strain evidence="13">PB2801</strain>
    </source>
</reference>
<evidence type="ECO:0000259" key="10">
    <source>
        <dbReference type="Pfam" id="PF01431"/>
    </source>
</evidence>
<evidence type="ECO:0000259" key="11">
    <source>
        <dbReference type="Pfam" id="PF05649"/>
    </source>
</evidence>
<feature type="domain" description="Peptidase M13 C-terminal" evidence="10">
    <location>
        <begin position="529"/>
        <end position="746"/>
    </location>
</feature>
<dbReference type="Pfam" id="PF01431">
    <property type="entry name" value="Peptidase_M13"/>
    <property type="match status" value="1"/>
</dbReference>
<evidence type="ECO:0000256" key="1">
    <source>
        <dbReference type="ARBA" id="ARBA00001947"/>
    </source>
</evidence>
<accession>G0P622</accession>
<dbReference type="STRING" id="135651.G0P622"/>
<keyword evidence="4" id="KW-0479">Metal-binding</keyword>
<evidence type="ECO:0000256" key="3">
    <source>
        <dbReference type="ARBA" id="ARBA00022670"/>
    </source>
</evidence>
<keyword evidence="7" id="KW-0482">Metalloprotease</keyword>
<feature type="region of interest" description="Disordered" evidence="8">
    <location>
        <begin position="1"/>
        <end position="45"/>
    </location>
</feature>
<dbReference type="HOGENOM" id="CLU_006187_4_3_1"/>
<dbReference type="GO" id="GO:0016485">
    <property type="term" value="P:protein processing"/>
    <property type="evidence" value="ECO:0007669"/>
    <property type="project" value="TreeGrafter"/>
</dbReference>
<dbReference type="SUPFAM" id="SSF55486">
    <property type="entry name" value="Metalloproteases ('zincins'), catalytic domain"/>
    <property type="match status" value="1"/>
</dbReference>
<sequence>MTIKSKSKTGKSSPWKSKEKTGSKPKTPKPAKTPRNSSSPPSGNRKSFLKRNLFAIILGVIILALLAGLLVVLLLPKTKICTTPECITLAHQLHNFADKSVDPCEDFYKYSCGNYIEHSTQHGQFARKNAIVAGLIKGRISEFSEFLHKTKTSTSKSEQAMIQLNRRCQETKTKDAKQMRIVDEANMKSLYAEIQEMGGWPMMYDGTWDSNRFDLDKLLAQTAILTGKNGEELNMRFFKATVPAGKYLFIDSPTELPALSNLKEQFEYFLRANGMQLDETKYNNDFAELSRFHQALEAIIKSSKQPKENEDLSYPELQTNIKSANFARIIRFLQNTKEIPEGEFKKKMVAPKSWPFSDNSGTFDQFLQQTPSEIITNYLIYTYFQYVILKINVIKKEACEKVVFDLLPLASLRMFVRNHFKKENLKSVSDLVEDVKKSFIQMVEESDWIDEKTKKGAVTKLEKMGKVIGYPEEMEAPGALDKTFNLGTNDQSSLYEITLRIHKREIQQLLGFVFLDFPINPLTLSIQTNANYAQFQNVLTVLAPFMDEPLFDHSFPQYAKIAGVGFVLGHEIGHGFDPIGINFDETGVPRPWATAKDTQKYRTKTQCLVDQYNNYNDPTFGKKVISPLYIVSNILNFQLKGDKTLNENVADDISADVTWRTFQNSNPSSEPKILGFEDYDINKLYFQIIAMNWCEPRATHSLQKQLERDHATNSFRINGVMSNMKQFAETFNCPAGSPMNPEKKCGIF</sequence>
<evidence type="ECO:0000256" key="2">
    <source>
        <dbReference type="ARBA" id="ARBA00007357"/>
    </source>
</evidence>
<proteinExistence type="inferred from homology"/>
<feature type="transmembrane region" description="Helical" evidence="9">
    <location>
        <begin position="53"/>
        <end position="75"/>
    </location>
</feature>
<dbReference type="GO" id="GO:0046872">
    <property type="term" value="F:metal ion binding"/>
    <property type="evidence" value="ECO:0007669"/>
    <property type="project" value="UniProtKB-KW"/>
</dbReference>
<dbReference type="GO" id="GO:0005886">
    <property type="term" value="C:plasma membrane"/>
    <property type="evidence" value="ECO:0007669"/>
    <property type="project" value="TreeGrafter"/>
</dbReference>
<dbReference type="OrthoDB" id="6475849at2759"/>
<evidence type="ECO:0000256" key="5">
    <source>
        <dbReference type="ARBA" id="ARBA00022801"/>
    </source>
</evidence>
<feature type="compositionally biased region" description="Low complexity" evidence="8">
    <location>
        <begin position="33"/>
        <end position="42"/>
    </location>
</feature>
<dbReference type="eggNOG" id="KOG3624">
    <property type="taxonomic scope" value="Eukaryota"/>
</dbReference>
<dbReference type="EMBL" id="GL380092">
    <property type="protein sequence ID" value="EGT46165.1"/>
    <property type="molecule type" value="Genomic_DNA"/>
</dbReference>
<protein>
    <submittedName>
        <fullName evidence="12">Uncharacterized protein</fullName>
    </submittedName>
</protein>
<evidence type="ECO:0000256" key="8">
    <source>
        <dbReference type="SAM" id="MobiDB-lite"/>
    </source>
</evidence>
<dbReference type="Gene3D" id="1.10.1380.10">
    <property type="entry name" value="Neutral endopeptidase , domain2"/>
    <property type="match status" value="1"/>
</dbReference>
<name>G0P622_CAEBE</name>
<evidence type="ECO:0000256" key="7">
    <source>
        <dbReference type="ARBA" id="ARBA00023049"/>
    </source>
</evidence>
<evidence type="ECO:0000256" key="4">
    <source>
        <dbReference type="ARBA" id="ARBA00022723"/>
    </source>
</evidence>
<comment type="cofactor">
    <cofactor evidence="1">
        <name>Zn(2+)</name>
        <dbReference type="ChEBI" id="CHEBI:29105"/>
    </cofactor>
</comment>
<dbReference type="InParanoid" id="G0P622"/>
<dbReference type="PROSITE" id="PS51885">
    <property type="entry name" value="NEPRILYSIN"/>
    <property type="match status" value="1"/>
</dbReference>
<evidence type="ECO:0000256" key="9">
    <source>
        <dbReference type="SAM" id="Phobius"/>
    </source>
</evidence>
<keyword evidence="3" id="KW-0645">Protease</keyword>
<dbReference type="Gene3D" id="3.40.390.10">
    <property type="entry name" value="Collagenase (Catalytic Domain)"/>
    <property type="match status" value="1"/>
</dbReference>
<dbReference type="InterPro" id="IPR024079">
    <property type="entry name" value="MetalloPept_cat_dom_sf"/>
</dbReference>
<evidence type="ECO:0000313" key="12">
    <source>
        <dbReference type="EMBL" id="EGT46165.1"/>
    </source>
</evidence>
<keyword evidence="9" id="KW-0472">Membrane</keyword>
<evidence type="ECO:0000256" key="6">
    <source>
        <dbReference type="ARBA" id="ARBA00022833"/>
    </source>
</evidence>
<dbReference type="InterPro" id="IPR018497">
    <property type="entry name" value="Peptidase_M13_C"/>
</dbReference>
<evidence type="ECO:0000313" key="13">
    <source>
        <dbReference type="Proteomes" id="UP000008068"/>
    </source>
</evidence>
<organism evidence="13">
    <name type="scientific">Caenorhabditis brenneri</name>
    <name type="common">Nematode worm</name>
    <dbReference type="NCBI Taxonomy" id="135651"/>
    <lineage>
        <taxon>Eukaryota</taxon>
        <taxon>Metazoa</taxon>
        <taxon>Ecdysozoa</taxon>
        <taxon>Nematoda</taxon>
        <taxon>Chromadorea</taxon>
        <taxon>Rhabditida</taxon>
        <taxon>Rhabditina</taxon>
        <taxon>Rhabditomorpha</taxon>
        <taxon>Rhabditoidea</taxon>
        <taxon>Rhabditidae</taxon>
        <taxon>Peloderinae</taxon>
        <taxon>Caenorhabditis</taxon>
    </lineage>
</organism>
<dbReference type="PANTHER" id="PTHR11733:SF7">
    <property type="entry name" value="NEPRILYSIN METALLOPEPTIDASE FAMILY-RELATED"/>
    <property type="match status" value="1"/>
</dbReference>
<dbReference type="InterPro" id="IPR008753">
    <property type="entry name" value="Peptidase_M13_N"/>
</dbReference>